<comment type="caution">
    <text evidence="1">The sequence shown here is derived from an EMBL/GenBank/DDBJ whole genome shotgun (WGS) entry which is preliminary data.</text>
</comment>
<evidence type="ECO:0000313" key="2">
    <source>
        <dbReference type="Proteomes" id="UP001213000"/>
    </source>
</evidence>
<reference evidence="1" key="1">
    <citation type="submission" date="2022-07" db="EMBL/GenBank/DDBJ databases">
        <title>Genome Sequence of Leucocoprinus birnbaumii.</title>
        <authorList>
            <person name="Buettner E."/>
        </authorList>
    </citation>
    <scope>NUCLEOTIDE SEQUENCE</scope>
    <source>
        <strain evidence="1">VT141</strain>
    </source>
</reference>
<keyword evidence="2" id="KW-1185">Reference proteome</keyword>
<gene>
    <name evidence="1" type="ORF">NP233_g12668</name>
</gene>
<sequence>MLRGRERGIGRQGKKRLTVTMHDAKELHDDSGEWASEDLALARALGIDNVVQTVILPILSTLDPLFSRMAKALTKAETRAILSTFEGGCRGLEK</sequence>
<dbReference type="Proteomes" id="UP001213000">
    <property type="component" value="Unassembled WGS sequence"/>
</dbReference>
<organism evidence="1 2">
    <name type="scientific">Leucocoprinus birnbaumii</name>
    <dbReference type="NCBI Taxonomy" id="56174"/>
    <lineage>
        <taxon>Eukaryota</taxon>
        <taxon>Fungi</taxon>
        <taxon>Dikarya</taxon>
        <taxon>Basidiomycota</taxon>
        <taxon>Agaricomycotina</taxon>
        <taxon>Agaricomycetes</taxon>
        <taxon>Agaricomycetidae</taxon>
        <taxon>Agaricales</taxon>
        <taxon>Agaricineae</taxon>
        <taxon>Agaricaceae</taxon>
        <taxon>Leucocoprinus</taxon>
    </lineage>
</organism>
<protein>
    <submittedName>
        <fullName evidence="1">Uncharacterized protein</fullName>
    </submittedName>
</protein>
<name>A0AAD5VEB2_9AGAR</name>
<dbReference type="AlphaFoldDB" id="A0AAD5VEB2"/>
<accession>A0AAD5VEB2</accession>
<dbReference type="EMBL" id="JANIEX010001928">
    <property type="protein sequence ID" value="KAJ3553341.1"/>
    <property type="molecule type" value="Genomic_DNA"/>
</dbReference>
<evidence type="ECO:0000313" key="1">
    <source>
        <dbReference type="EMBL" id="KAJ3553341.1"/>
    </source>
</evidence>
<proteinExistence type="predicted"/>